<gene>
    <name evidence="1" type="ORF">SLEP1_g7475</name>
</gene>
<reference evidence="1 2" key="1">
    <citation type="journal article" date="2021" name="Commun. Biol.">
        <title>The genome of Shorea leprosula (Dipterocarpaceae) highlights the ecological relevance of drought in aseasonal tropical rainforests.</title>
        <authorList>
            <person name="Ng K.K.S."/>
            <person name="Kobayashi M.J."/>
            <person name="Fawcett J.A."/>
            <person name="Hatakeyama M."/>
            <person name="Paape T."/>
            <person name="Ng C.H."/>
            <person name="Ang C.C."/>
            <person name="Tnah L.H."/>
            <person name="Lee C.T."/>
            <person name="Nishiyama T."/>
            <person name="Sese J."/>
            <person name="O'Brien M.J."/>
            <person name="Copetti D."/>
            <person name="Mohd Noor M.I."/>
            <person name="Ong R.C."/>
            <person name="Putra M."/>
            <person name="Sireger I.Z."/>
            <person name="Indrioko S."/>
            <person name="Kosugi Y."/>
            <person name="Izuno A."/>
            <person name="Isagi Y."/>
            <person name="Lee S.L."/>
            <person name="Shimizu K.K."/>
        </authorList>
    </citation>
    <scope>NUCLEOTIDE SEQUENCE [LARGE SCALE GENOMIC DNA]</scope>
    <source>
        <strain evidence="1">214</strain>
    </source>
</reference>
<evidence type="ECO:0000313" key="2">
    <source>
        <dbReference type="Proteomes" id="UP001054252"/>
    </source>
</evidence>
<dbReference type="EMBL" id="BPVZ01000007">
    <property type="protein sequence ID" value="GKU93924.1"/>
    <property type="molecule type" value="Genomic_DNA"/>
</dbReference>
<comment type="caution">
    <text evidence="1">The sequence shown here is derived from an EMBL/GenBank/DDBJ whole genome shotgun (WGS) entry which is preliminary data.</text>
</comment>
<evidence type="ECO:0000313" key="1">
    <source>
        <dbReference type="EMBL" id="GKU93924.1"/>
    </source>
</evidence>
<name>A0AAV5I9D8_9ROSI</name>
<proteinExistence type="predicted"/>
<keyword evidence="2" id="KW-1185">Reference proteome</keyword>
<protein>
    <submittedName>
        <fullName evidence="1">Uncharacterized protein</fullName>
    </submittedName>
</protein>
<sequence>MFGELNAMSVCYVSHLVIPFSVYFLGKQKCLVNLTILGFSRKQKYWVNLAIW</sequence>
<dbReference type="AlphaFoldDB" id="A0AAV5I9D8"/>
<dbReference type="Proteomes" id="UP001054252">
    <property type="component" value="Unassembled WGS sequence"/>
</dbReference>
<organism evidence="1 2">
    <name type="scientific">Rubroshorea leprosula</name>
    <dbReference type="NCBI Taxonomy" id="152421"/>
    <lineage>
        <taxon>Eukaryota</taxon>
        <taxon>Viridiplantae</taxon>
        <taxon>Streptophyta</taxon>
        <taxon>Embryophyta</taxon>
        <taxon>Tracheophyta</taxon>
        <taxon>Spermatophyta</taxon>
        <taxon>Magnoliopsida</taxon>
        <taxon>eudicotyledons</taxon>
        <taxon>Gunneridae</taxon>
        <taxon>Pentapetalae</taxon>
        <taxon>rosids</taxon>
        <taxon>malvids</taxon>
        <taxon>Malvales</taxon>
        <taxon>Dipterocarpaceae</taxon>
        <taxon>Rubroshorea</taxon>
    </lineage>
</organism>
<accession>A0AAV5I9D8</accession>